<sequence>MWLAGAGLSLVGGTEVSRKRILFEKRGYSCFVRHVELPQLFGRIARRAGFSLELTEGFSPHAKIVMGPALPVGVPSLGELAELWPLEAVTEREFLDRFNAAAPTGFRFLACRDVDGRVLNKVIDAASYWVCPRNRPVWEAVEPAARDCYGDGLLNLSRDETGLELTLSSPSALGIGMLVRALTERQEIAGWPEICIARLALGTWNGEAVVPLLTPEGGERA</sequence>
<gene>
    <name evidence="2" type="ORF">JonanDRAFT_1350</name>
</gene>
<name>H0UML1_9BACT</name>
<dbReference type="NCBIfam" id="TIGR03936">
    <property type="entry name" value="sam_1_link_chp"/>
    <property type="match status" value="1"/>
</dbReference>
<feature type="domain" description="DUF2344" evidence="1">
    <location>
        <begin position="18"/>
        <end position="135"/>
    </location>
</feature>
<dbReference type="STRING" id="885272.JonanDRAFT_1350"/>
<evidence type="ECO:0000313" key="3">
    <source>
        <dbReference type="Proteomes" id="UP000003806"/>
    </source>
</evidence>
<dbReference type="HOGENOM" id="CLU_1330458_0_0_0"/>
<reference evidence="2 3" key="1">
    <citation type="submission" date="2011-11" db="EMBL/GenBank/DDBJ databases">
        <title>The Noncontiguous Finished genome of Jonquetella anthropi DSM 22815.</title>
        <authorList>
            <consortium name="US DOE Joint Genome Institute (JGI-PGF)"/>
            <person name="Lucas S."/>
            <person name="Copeland A."/>
            <person name="Lapidus A."/>
            <person name="Glavina del Rio T."/>
            <person name="Dalin E."/>
            <person name="Tice H."/>
            <person name="Bruce D."/>
            <person name="Goodwin L."/>
            <person name="Pitluck S."/>
            <person name="Peters L."/>
            <person name="Mikhailova N."/>
            <person name="Held B."/>
            <person name="Kyrpides N."/>
            <person name="Mavromatis K."/>
            <person name="Ivanova N."/>
            <person name="Markowitz V."/>
            <person name="Cheng J.-F."/>
            <person name="Hugenholtz P."/>
            <person name="Woyke T."/>
            <person name="Wu D."/>
            <person name="Gronow S."/>
            <person name="Wellnitz S."/>
            <person name="Brambilla E."/>
            <person name="Klenk H.-P."/>
            <person name="Eisen J.A."/>
        </authorList>
    </citation>
    <scope>NUCLEOTIDE SEQUENCE [LARGE SCALE GENOMIC DNA]</scope>
    <source>
        <strain evidence="2 3">DSM 22815</strain>
    </source>
</reference>
<organism evidence="2 3">
    <name type="scientific">Jonquetella anthropi DSM 22815</name>
    <dbReference type="NCBI Taxonomy" id="885272"/>
    <lineage>
        <taxon>Bacteria</taxon>
        <taxon>Thermotogati</taxon>
        <taxon>Synergistota</taxon>
        <taxon>Synergistia</taxon>
        <taxon>Synergistales</taxon>
        <taxon>Dethiosulfovibrionaceae</taxon>
        <taxon>Jonquetella</taxon>
    </lineage>
</organism>
<dbReference type="Pfam" id="PF10105">
    <property type="entry name" value="DUF2344"/>
    <property type="match status" value="1"/>
</dbReference>
<evidence type="ECO:0000259" key="1">
    <source>
        <dbReference type="Pfam" id="PF10105"/>
    </source>
</evidence>
<dbReference type="EMBL" id="CM001376">
    <property type="protein sequence ID" value="EHM13714.1"/>
    <property type="molecule type" value="Genomic_DNA"/>
</dbReference>
<dbReference type="AlphaFoldDB" id="H0UML1"/>
<evidence type="ECO:0000313" key="2">
    <source>
        <dbReference type="EMBL" id="EHM13714.1"/>
    </source>
</evidence>
<dbReference type="Proteomes" id="UP000003806">
    <property type="component" value="Chromosome"/>
</dbReference>
<dbReference type="InterPro" id="IPR018768">
    <property type="entry name" value="DUF2344"/>
</dbReference>
<protein>
    <submittedName>
        <fullName evidence="2">Radical SAM-linked protein</fullName>
    </submittedName>
</protein>
<keyword evidence="3" id="KW-1185">Reference proteome</keyword>
<accession>H0UML1</accession>
<dbReference type="eggNOG" id="COG5011">
    <property type="taxonomic scope" value="Bacteria"/>
</dbReference>
<proteinExistence type="predicted"/>